<feature type="domain" description="Uracil-DNA glycosylase-like" evidence="12">
    <location>
        <begin position="30"/>
        <end position="175"/>
    </location>
</feature>
<evidence type="ECO:0000256" key="5">
    <source>
        <dbReference type="ARBA" id="ARBA00022485"/>
    </source>
</evidence>
<evidence type="ECO:0000256" key="11">
    <source>
        <dbReference type="ARBA" id="ARBA00023204"/>
    </source>
</evidence>
<organism evidence="13 14">
    <name type="scientific">Candidatus Woykebacteria bacterium RBG_13_40_15</name>
    <dbReference type="NCBI Taxonomy" id="1802593"/>
    <lineage>
        <taxon>Bacteria</taxon>
        <taxon>Candidatus Woykeibacteriota</taxon>
    </lineage>
</organism>
<accession>A0A1G1W8Z9</accession>
<dbReference type="Gene3D" id="3.40.470.10">
    <property type="entry name" value="Uracil-DNA glycosylase-like domain"/>
    <property type="match status" value="1"/>
</dbReference>
<dbReference type="GO" id="GO:0046872">
    <property type="term" value="F:metal ion binding"/>
    <property type="evidence" value="ECO:0007669"/>
    <property type="project" value="UniProtKB-KW"/>
</dbReference>
<evidence type="ECO:0000259" key="12">
    <source>
        <dbReference type="SMART" id="SM00986"/>
    </source>
</evidence>
<protein>
    <recommendedName>
        <fullName evidence="4">Type-4 uracil-DNA glycosylase</fullName>
        <ecNumber evidence="3">3.2.2.27</ecNumber>
    </recommendedName>
</protein>
<dbReference type="InterPro" id="IPR051536">
    <property type="entry name" value="UDG_Type-4/5"/>
</dbReference>
<dbReference type="Proteomes" id="UP000176631">
    <property type="component" value="Unassembled WGS sequence"/>
</dbReference>
<dbReference type="SUPFAM" id="SSF52141">
    <property type="entry name" value="Uracil-DNA glycosylase-like"/>
    <property type="match status" value="1"/>
</dbReference>
<sequence>MEKSRLLQLAKQIEVCRRCDLYKGAKNAVPGEGNPKTGILFIGEAPGFNEDIQGLPFVGNAGKYLDNLLTKIGLSRGDVFITNMVKHRPPENRDPSFGEIAACNAWLEEQLTIIEPKVIVTLGRLSLNYFLPNAKISDVHGHPYRVRNYIVLPMYHPAAALRSMQITTELESDFQKNLELLNNPDLSKHITESYQDSGQASLF</sequence>
<comment type="catalytic activity">
    <reaction evidence="1">
        <text>Hydrolyzes single-stranded DNA or mismatched double-stranded DNA and polynucleotides, releasing free uracil.</text>
        <dbReference type="EC" id="3.2.2.27"/>
    </reaction>
</comment>
<evidence type="ECO:0000256" key="10">
    <source>
        <dbReference type="ARBA" id="ARBA00023014"/>
    </source>
</evidence>
<keyword evidence="10" id="KW-0411">Iron-sulfur</keyword>
<comment type="caution">
    <text evidence="13">The sequence shown here is derived from an EMBL/GenBank/DDBJ whole genome shotgun (WGS) entry which is preliminary data.</text>
</comment>
<dbReference type="GO" id="GO:0006281">
    <property type="term" value="P:DNA repair"/>
    <property type="evidence" value="ECO:0007669"/>
    <property type="project" value="UniProtKB-KW"/>
</dbReference>
<dbReference type="CDD" id="cd10030">
    <property type="entry name" value="UDG-F4_TTUDGA_SPO1dp_like"/>
    <property type="match status" value="1"/>
</dbReference>
<reference evidence="13 14" key="1">
    <citation type="journal article" date="2016" name="Nat. Commun.">
        <title>Thousands of microbial genomes shed light on interconnected biogeochemical processes in an aquifer system.</title>
        <authorList>
            <person name="Anantharaman K."/>
            <person name="Brown C.T."/>
            <person name="Hug L.A."/>
            <person name="Sharon I."/>
            <person name="Castelle C.J."/>
            <person name="Probst A.J."/>
            <person name="Thomas B.C."/>
            <person name="Singh A."/>
            <person name="Wilkins M.J."/>
            <person name="Karaoz U."/>
            <person name="Brodie E.L."/>
            <person name="Williams K.H."/>
            <person name="Hubbard S.S."/>
            <person name="Banfield J.F."/>
        </authorList>
    </citation>
    <scope>NUCLEOTIDE SEQUENCE [LARGE SCALE GENOMIC DNA]</scope>
</reference>
<dbReference type="EMBL" id="MHCP01000015">
    <property type="protein sequence ID" value="OGY24156.1"/>
    <property type="molecule type" value="Genomic_DNA"/>
</dbReference>
<dbReference type="NCBIfam" id="TIGR00758">
    <property type="entry name" value="UDG_fam4"/>
    <property type="match status" value="1"/>
</dbReference>
<dbReference type="InterPro" id="IPR036895">
    <property type="entry name" value="Uracil-DNA_glycosylase-like_sf"/>
</dbReference>
<comment type="similarity">
    <text evidence="2">Belongs to the uracil-DNA glycosylase (UDG) superfamily. Type 4 (UDGa) family.</text>
</comment>
<keyword evidence="7" id="KW-0227">DNA damage</keyword>
<evidence type="ECO:0000256" key="3">
    <source>
        <dbReference type="ARBA" id="ARBA00012030"/>
    </source>
</evidence>
<name>A0A1G1W8Z9_9BACT</name>
<evidence type="ECO:0000313" key="14">
    <source>
        <dbReference type="Proteomes" id="UP000176631"/>
    </source>
</evidence>
<gene>
    <name evidence="13" type="ORF">A2172_01265</name>
</gene>
<evidence type="ECO:0000256" key="1">
    <source>
        <dbReference type="ARBA" id="ARBA00001400"/>
    </source>
</evidence>
<dbReference type="STRING" id="1802593.A2172_01265"/>
<evidence type="ECO:0000256" key="2">
    <source>
        <dbReference type="ARBA" id="ARBA00006521"/>
    </source>
</evidence>
<keyword evidence="6" id="KW-0479">Metal-binding</keyword>
<dbReference type="InterPro" id="IPR005122">
    <property type="entry name" value="Uracil-DNA_glycosylase-like"/>
</dbReference>
<evidence type="ECO:0000313" key="13">
    <source>
        <dbReference type="EMBL" id="OGY24156.1"/>
    </source>
</evidence>
<dbReference type="SMART" id="SM00986">
    <property type="entry name" value="UDG"/>
    <property type="match status" value="1"/>
</dbReference>
<dbReference type="Pfam" id="PF03167">
    <property type="entry name" value="UDG"/>
    <property type="match status" value="1"/>
</dbReference>
<evidence type="ECO:0000256" key="9">
    <source>
        <dbReference type="ARBA" id="ARBA00023004"/>
    </source>
</evidence>
<evidence type="ECO:0000256" key="8">
    <source>
        <dbReference type="ARBA" id="ARBA00022801"/>
    </source>
</evidence>
<evidence type="ECO:0000256" key="6">
    <source>
        <dbReference type="ARBA" id="ARBA00022723"/>
    </source>
</evidence>
<keyword evidence="5" id="KW-0004">4Fe-4S</keyword>
<proteinExistence type="inferred from homology"/>
<evidence type="ECO:0000256" key="4">
    <source>
        <dbReference type="ARBA" id="ARBA00019403"/>
    </source>
</evidence>
<evidence type="ECO:0000256" key="7">
    <source>
        <dbReference type="ARBA" id="ARBA00022763"/>
    </source>
</evidence>
<keyword evidence="9" id="KW-0408">Iron</keyword>
<keyword evidence="11" id="KW-0234">DNA repair</keyword>
<dbReference type="AlphaFoldDB" id="A0A1G1W8Z9"/>
<dbReference type="PANTHER" id="PTHR33693">
    <property type="entry name" value="TYPE-5 URACIL-DNA GLYCOSYLASE"/>
    <property type="match status" value="1"/>
</dbReference>
<dbReference type="InterPro" id="IPR005273">
    <property type="entry name" value="Ura-DNA_glyco_family4"/>
</dbReference>
<dbReference type="SMART" id="SM00987">
    <property type="entry name" value="UreE_C"/>
    <property type="match status" value="1"/>
</dbReference>
<dbReference type="EC" id="3.2.2.27" evidence="3"/>
<dbReference type="PANTHER" id="PTHR33693:SF1">
    <property type="entry name" value="TYPE-4 URACIL-DNA GLYCOSYLASE"/>
    <property type="match status" value="1"/>
</dbReference>
<dbReference type="GO" id="GO:0004844">
    <property type="term" value="F:uracil DNA N-glycosylase activity"/>
    <property type="evidence" value="ECO:0007669"/>
    <property type="project" value="UniProtKB-EC"/>
</dbReference>
<keyword evidence="8" id="KW-0378">Hydrolase</keyword>
<dbReference type="GO" id="GO:0051539">
    <property type="term" value="F:4 iron, 4 sulfur cluster binding"/>
    <property type="evidence" value="ECO:0007669"/>
    <property type="project" value="UniProtKB-KW"/>
</dbReference>